<dbReference type="SMART" id="SM00717">
    <property type="entry name" value="SANT"/>
    <property type="match status" value="1"/>
</dbReference>
<sequence>MNSLTKAAPMTKDETKLLLQLVAVNEIINNKTTNAINNELKKKAWQNLANDFNSSIATVPRTAAQLRLKWENLKKSARKHCANTRNGLIKTGRDEDCFPPDGILDKVASLLGIGITRQGRRSTSSNLLLQCNRLPAAKRKHKMREELCKARIYRDNALAEYLKAKKKKLDLENNEKEILIAKLKLEIENARLENLILRGDSK</sequence>
<proteinExistence type="predicted"/>
<dbReference type="AlphaFoldDB" id="A0A6J2JQB4"/>
<dbReference type="InterPro" id="IPR001005">
    <property type="entry name" value="SANT/Myb"/>
</dbReference>
<accession>A0A6J2JQB4</accession>
<dbReference type="OrthoDB" id="7489964at2759"/>
<keyword evidence="6" id="KW-0175">Coiled coil</keyword>
<dbReference type="KEGG" id="bman:114243780"/>
<comment type="function">
    <text evidence="5">Involved in transvection phenomena (= synapsis-dependent gene expression), where the synaptic pairing of chromosomes carrying genes with which zeste interacts influences the expression of these genes. Zeste binds to DNA and stimulates transcription from a nearby promoter.</text>
</comment>
<comment type="subunit">
    <text evidence="1">Self-associates forming complexes of several hundred monomers.</text>
</comment>
<protein>
    <recommendedName>
        <fullName evidence="2">Regulatory protein zeste</fullName>
    </recommendedName>
</protein>
<dbReference type="GeneID" id="114243780"/>
<evidence type="ECO:0000259" key="7">
    <source>
        <dbReference type="SMART" id="SM00717"/>
    </source>
</evidence>
<dbReference type="Pfam" id="PF13873">
    <property type="entry name" value="Myb_DNA-bind_5"/>
    <property type="match status" value="1"/>
</dbReference>
<evidence type="ECO:0000313" key="8">
    <source>
        <dbReference type="Proteomes" id="UP000504629"/>
    </source>
</evidence>
<gene>
    <name evidence="9" type="primary">LOC114243780</name>
</gene>
<evidence type="ECO:0000256" key="2">
    <source>
        <dbReference type="ARBA" id="ARBA00016807"/>
    </source>
</evidence>
<evidence type="ECO:0000256" key="1">
    <source>
        <dbReference type="ARBA" id="ARBA00011764"/>
    </source>
</evidence>
<dbReference type="InterPro" id="IPR028002">
    <property type="entry name" value="Myb_DNA-bind_5"/>
</dbReference>
<dbReference type="Gene3D" id="1.10.10.60">
    <property type="entry name" value="Homeodomain-like"/>
    <property type="match status" value="1"/>
</dbReference>
<keyword evidence="8" id="KW-1185">Reference proteome</keyword>
<organism evidence="8 9">
    <name type="scientific">Bombyx mandarina</name>
    <name type="common">Wild silk moth</name>
    <name type="synonym">Wild silkworm</name>
    <dbReference type="NCBI Taxonomy" id="7092"/>
    <lineage>
        <taxon>Eukaryota</taxon>
        <taxon>Metazoa</taxon>
        <taxon>Ecdysozoa</taxon>
        <taxon>Arthropoda</taxon>
        <taxon>Hexapoda</taxon>
        <taxon>Insecta</taxon>
        <taxon>Pterygota</taxon>
        <taxon>Neoptera</taxon>
        <taxon>Endopterygota</taxon>
        <taxon>Lepidoptera</taxon>
        <taxon>Glossata</taxon>
        <taxon>Ditrysia</taxon>
        <taxon>Bombycoidea</taxon>
        <taxon>Bombycidae</taxon>
        <taxon>Bombycinae</taxon>
        <taxon>Bombyx</taxon>
    </lineage>
</organism>
<evidence type="ECO:0000256" key="4">
    <source>
        <dbReference type="ARBA" id="ARBA00023163"/>
    </source>
</evidence>
<keyword evidence="3" id="KW-0805">Transcription regulation</keyword>
<name>A0A6J2JQB4_BOMMA</name>
<dbReference type="RefSeq" id="XP_028031187.1">
    <property type="nucleotide sequence ID" value="XM_028175386.1"/>
</dbReference>
<evidence type="ECO:0000256" key="3">
    <source>
        <dbReference type="ARBA" id="ARBA00023015"/>
    </source>
</evidence>
<feature type="coiled-coil region" evidence="6">
    <location>
        <begin position="154"/>
        <end position="200"/>
    </location>
</feature>
<feature type="domain" description="Myb-like" evidence="7">
    <location>
        <begin position="6"/>
        <end position="76"/>
    </location>
</feature>
<reference evidence="9" key="1">
    <citation type="submission" date="2025-08" db="UniProtKB">
        <authorList>
            <consortium name="RefSeq"/>
        </authorList>
    </citation>
    <scope>IDENTIFICATION</scope>
    <source>
        <tissue evidence="9">Silk gland</tissue>
    </source>
</reference>
<keyword evidence="4" id="KW-0804">Transcription</keyword>
<evidence type="ECO:0000256" key="5">
    <source>
        <dbReference type="ARBA" id="ARBA00025466"/>
    </source>
</evidence>
<evidence type="ECO:0000256" key="6">
    <source>
        <dbReference type="SAM" id="Coils"/>
    </source>
</evidence>
<dbReference type="Proteomes" id="UP000504629">
    <property type="component" value="Unplaced"/>
</dbReference>
<evidence type="ECO:0000313" key="9">
    <source>
        <dbReference type="RefSeq" id="XP_028031187.1"/>
    </source>
</evidence>